<dbReference type="Gene3D" id="2.120.10.30">
    <property type="entry name" value="TolB, C-terminal domain"/>
    <property type="match status" value="1"/>
</dbReference>
<evidence type="ECO:0000313" key="5">
    <source>
        <dbReference type="Proteomes" id="UP000291933"/>
    </source>
</evidence>
<evidence type="ECO:0000259" key="3">
    <source>
        <dbReference type="Pfam" id="PF00326"/>
    </source>
</evidence>
<dbReference type="PANTHER" id="PTHR42776:SF27">
    <property type="entry name" value="DIPEPTIDYL PEPTIDASE FAMILY MEMBER 6"/>
    <property type="match status" value="1"/>
</dbReference>
<name>A0A4Q9KKL5_PROTD</name>
<keyword evidence="2" id="KW-0645">Protease</keyword>
<keyword evidence="5" id="KW-1185">Reference proteome</keyword>
<dbReference type="GO" id="GO:0006508">
    <property type="term" value="P:proteolysis"/>
    <property type="evidence" value="ECO:0007669"/>
    <property type="project" value="InterPro"/>
</dbReference>
<dbReference type="Pfam" id="PF07676">
    <property type="entry name" value="PD40"/>
    <property type="match status" value="1"/>
</dbReference>
<proteinExistence type="predicted"/>
<dbReference type="RefSeq" id="WP_131171879.1">
    <property type="nucleotide sequence ID" value="NZ_FXTL01000006.1"/>
</dbReference>
<evidence type="ECO:0000256" key="2">
    <source>
        <dbReference type="ARBA" id="ARBA00022825"/>
    </source>
</evidence>
<dbReference type="InterPro" id="IPR029058">
    <property type="entry name" value="AB_hydrolase_fold"/>
</dbReference>
<comment type="caution">
    <text evidence="4">The sequence shown here is derived from an EMBL/GenBank/DDBJ whole genome shotgun (WGS) entry which is preliminary data.</text>
</comment>
<dbReference type="Gene3D" id="3.40.50.1820">
    <property type="entry name" value="alpha/beta hydrolase"/>
    <property type="match status" value="1"/>
</dbReference>
<protein>
    <submittedName>
        <fullName evidence="4">S9 family peptidase</fullName>
    </submittedName>
</protein>
<evidence type="ECO:0000313" key="4">
    <source>
        <dbReference type="EMBL" id="TBT95042.1"/>
    </source>
</evidence>
<keyword evidence="2" id="KW-0720">Serine protease</keyword>
<dbReference type="PANTHER" id="PTHR42776">
    <property type="entry name" value="SERINE PEPTIDASE S9 FAMILY MEMBER"/>
    <property type="match status" value="1"/>
</dbReference>
<dbReference type="OrthoDB" id="3325701at2"/>
<dbReference type="EMBL" id="SDMR01000007">
    <property type="protein sequence ID" value="TBT95042.1"/>
    <property type="molecule type" value="Genomic_DNA"/>
</dbReference>
<dbReference type="InterPro" id="IPR011659">
    <property type="entry name" value="WD40"/>
</dbReference>
<sequence>MRPDHLPLLPSVSAPQVHPDGTWAVVAASYPSLDADAYVGQLWRIDLRGAEPPRRLTRGKADAAPQFSPGGSLIGFLRAPADGRPQVHVIPAAGGEPVQATDAKLGVGEFTFAPDERLLAFTARTPEEGRYGTLDGVGASAEDARRITTLQFQSNGLGWTNDRRRQLFVTEVPDPYGEPFVEPKGRAAKALADAKLAAAASDLDKPVDVPGAVRPATQLTRGDFDHSDPTFVPDGTLLAASSRHDERDLDLLTEVFAFALTPDADPRPIAPGLNAYEACGAADGATMFLIGADLGDTNRDFVGRLGGVFALDASGEPRRLTDAQTVQVEHGLTPFGRDGVLTIVNERGTTRPLTVRADGTVATWPTGEASVLGAAEIPGDPTRIVVTVTTPDSPPEVGILDASGALTVLTDFSGRLRAASPGVRPIELTATASDGYPVHGWAYVPAGDGPHPVLLNIHGGPHSTYGPTFFDEFQVYAEAGYAVVACNPRGSGGYGEHHGRVIKDAMGDLDASDILSFLDHALASVPGLDASRVGVQGGSYGGYMTAWLIGHTDRFAAAIVERGFLDTESFIGHSDIGWFFVEEYNGTDAAHRVTQSPMSFASEVRTPTLVIHSEDDLRCPLGPALRYYTTLKLNKVDAELLVFPGENHELSRSGTPHHRKQRFDAILDWWGRHLPLA</sequence>
<dbReference type="Pfam" id="PF00326">
    <property type="entry name" value="Peptidase_S9"/>
    <property type="match status" value="1"/>
</dbReference>
<dbReference type="InterPro" id="IPR001375">
    <property type="entry name" value="Peptidase_S9_cat"/>
</dbReference>
<dbReference type="SUPFAM" id="SSF53474">
    <property type="entry name" value="alpha/beta-Hydrolases"/>
    <property type="match status" value="1"/>
</dbReference>
<dbReference type="Proteomes" id="UP000291933">
    <property type="component" value="Unassembled WGS sequence"/>
</dbReference>
<dbReference type="GO" id="GO:0004252">
    <property type="term" value="F:serine-type endopeptidase activity"/>
    <property type="evidence" value="ECO:0007669"/>
    <property type="project" value="TreeGrafter"/>
</dbReference>
<feature type="domain" description="Peptidase S9 prolyl oligopeptidase catalytic" evidence="3">
    <location>
        <begin position="468"/>
        <end position="674"/>
    </location>
</feature>
<dbReference type="SUPFAM" id="SSF82171">
    <property type="entry name" value="DPP6 N-terminal domain-like"/>
    <property type="match status" value="1"/>
</dbReference>
<dbReference type="AlphaFoldDB" id="A0A4Q9KKL5"/>
<organism evidence="4 5">
    <name type="scientific">Propioniciclava tarda</name>
    <dbReference type="NCBI Taxonomy" id="433330"/>
    <lineage>
        <taxon>Bacteria</taxon>
        <taxon>Bacillati</taxon>
        <taxon>Actinomycetota</taxon>
        <taxon>Actinomycetes</taxon>
        <taxon>Propionibacteriales</taxon>
        <taxon>Propionibacteriaceae</taxon>
        <taxon>Propioniciclava</taxon>
    </lineage>
</organism>
<keyword evidence="1" id="KW-0378">Hydrolase</keyword>
<accession>A0A4Q9KKL5</accession>
<reference evidence="4 5" key="1">
    <citation type="submission" date="2019-01" db="EMBL/GenBank/DDBJ databases">
        <title>Lactibacter flavus gen. nov., sp. nov., a novel bacterium of the family Propionibacteriaceae isolated from raw milk and dairy products.</title>
        <authorList>
            <person name="Huptas C."/>
            <person name="Wenning M."/>
            <person name="Breitenwieser F."/>
            <person name="Doll E."/>
            <person name="Von Neubeck M."/>
            <person name="Busse H.-J."/>
            <person name="Scherer S."/>
        </authorList>
    </citation>
    <scope>NUCLEOTIDE SEQUENCE [LARGE SCALE GENOMIC DNA]</scope>
    <source>
        <strain evidence="4 5">DSM 22130</strain>
    </source>
</reference>
<evidence type="ECO:0000256" key="1">
    <source>
        <dbReference type="ARBA" id="ARBA00022801"/>
    </source>
</evidence>
<gene>
    <name evidence="4" type="ORF">ET996_07150</name>
</gene>
<dbReference type="InterPro" id="IPR011042">
    <property type="entry name" value="6-blade_b-propeller_TolB-like"/>
</dbReference>